<dbReference type="EMBL" id="UOGK01000337">
    <property type="protein sequence ID" value="VAX40121.1"/>
    <property type="molecule type" value="Genomic_DNA"/>
</dbReference>
<reference evidence="1" key="1">
    <citation type="submission" date="2018-06" db="EMBL/GenBank/DDBJ databases">
        <authorList>
            <person name="Zhirakovskaya E."/>
        </authorList>
    </citation>
    <scope>NUCLEOTIDE SEQUENCE</scope>
</reference>
<evidence type="ECO:0000313" key="1">
    <source>
        <dbReference type="EMBL" id="VAX40121.1"/>
    </source>
</evidence>
<gene>
    <name evidence="1" type="ORF">MNBD_PLANCTO03-1521</name>
</gene>
<sequence length="131" mass="14453">MCRTVVLRHELPDGSHHFDWLFEPEETDPADPEARVLLTWRLPTPPPPPHEAGSSTLAAIRLPLHRLLYLDYQGPIEGGRGSVQQVASGQAEILADTPARFAARVSLGTQHFCVEGEPTAPPAWVFRFDPA</sequence>
<dbReference type="AlphaFoldDB" id="A0A3B1DMG5"/>
<name>A0A3B1DMG5_9ZZZZ</name>
<accession>A0A3B1DMG5</accession>
<organism evidence="1">
    <name type="scientific">hydrothermal vent metagenome</name>
    <dbReference type="NCBI Taxonomy" id="652676"/>
    <lineage>
        <taxon>unclassified sequences</taxon>
        <taxon>metagenomes</taxon>
        <taxon>ecological metagenomes</taxon>
    </lineage>
</organism>
<protein>
    <submittedName>
        <fullName evidence="1">Uncharacterized protein</fullName>
    </submittedName>
</protein>
<proteinExistence type="predicted"/>